<comment type="similarity">
    <text evidence="3">Belongs to the gas vesicle GvpF/GvpL family.</text>
</comment>
<dbReference type="PANTHER" id="PTHR36852:SF1">
    <property type="entry name" value="PROTEIN GVPL 2"/>
    <property type="match status" value="1"/>
</dbReference>
<evidence type="ECO:0000313" key="5">
    <source>
        <dbReference type="Proteomes" id="UP000189670"/>
    </source>
</evidence>
<evidence type="ECO:0000256" key="2">
    <source>
        <dbReference type="ARBA" id="ARBA00035108"/>
    </source>
</evidence>
<reference evidence="5" key="1">
    <citation type="submission" date="2012-11" db="EMBL/GenBank/DDBJ databases">
        <authorList>
            <person name="Lucero-Rivera Y.E."/>
            <person name="Tovar-Ramirez D."/>
        </authorList>
    </citation>
    <scope>NUCLEOTIDE SEQUENCE [LARGE SCALE GENOMIC DNA]</scope>
    <source>
        <strain evidence="5">Araruama</strain>
    </source>
</reference>
<dbReference type="EMBL" id="ATBP01000027">
    <property type="protein sequence ID" value="ETR74016.1"/>
    <property type="molecule type" value="Genomic_DNA"/>
</dbReference>
<comment type="subcellular location">
    <subcellularLocation>
        <location evidence="2">Gas vesicle</location>
    </subcellularLocation>
</comment>
<accession>A0A1V1PGT6</accession>
<protein>
    <submittedName>
        <fullName evidence="4">Uncharacterized protein</fullName>
    </submittedName>
</protein>
<evidence type="ECO:0000256" key="3">
    <source>
        <dbReference type="ARBA" id="ARBA00035643"/>
    </source>
</evidence>
<dbReference type="InterPro" id="IPR009430">
    <property type="entry name" value="GvpL/GvpF"/>
</dbReference>
<evidence type="ECO:0000256" key="1">
    <source>
        <dbReference type="ARBA" id="ARBA00022987"/>
    </source>
</evidence>
<dbReference type="AlphaFoldDB" id="A0A1V1PGT6"/>
<keyword evidence="1" id="KW-0304">Gas vesicle</keyword>
<dbReference type="PANTHER" id="PTHR36852">
    <property type="entry name" value="PROTEIN GVPL 2"/>
    <property type="match status" value="1"/>
</dbReference>
<proteinExistence type="inferred from homology"/>
<sequence>MVLIVYGLLNKPIHTLSSQVKEIKGIDDQPVKIIESNTFYAIISQVSLQTINHPSNRELLAYYNAINIFHKEHSIIPMRFGSYFKSTREMIDYLNKNNPKYSQILNKISGCSEMGVNVISVLSEPIDLPHCNCLKHSSGKDYLMKRKQYYESIDQTEKN</sequence>
<evidence type="ECO:0000313" key="4">
    <source>
        <dbReference type="EMBL" id="ETR74016.1"/>
    </source>
</evidence>
<comment type="caution">
    <text evidence="4">The sequence shown here is derived from an EMBL/GenBank/DDBJ whole genome shotgun (WGS) entry which is preliminary data.</text>
</comment>
<organism evidence="4 5">
    <name type="scientific">Candidatus Magnetoglobus multicellularis str. Araruama</name>
    <dbReference type="NCBI Taxonomy" id="890399"/>
    <lineage>
        <taxon>Bacteria</taxon>
        <taxon>Pseudomonadati</taxon>
        <taxon>Thermodesulfobacteriota</taxon>
        <taxon>Desulfobacteria</taxon>
        <taxon>Desulfobacterales</taxon>
        <taxon>Desulfobacteraceae</taxon>
        <taxon>Candidatus Magnetoglobus</taxon>
    </lineage>
</organism>
<dbReference type="GO" id="GO:0031412">
    <property type="term" value="P:gas vesicle organization"/>
    <property type="evidence" value="ECO:0007669"/>
    <property type="project" value="InterPro"/>
</dbReference>
<dbReference type="Proteomes" id="UP000189670">
    <property type="component" value="Unassembled WGS sequence"/>
</dbReference>
<dbReference type="GO" id="GO:0031411">
    <property type="term" value="C:gas vesicle"/>
    <property type="evidence" value="ECO:0007669"/>
    <property type="project" value="UniProtKB-SubCell"/>
</dbReference>
<dbReference type="Pfam" id="PF06386">
    <property type="entry name" value="GvpL_GvpF"/>
    <property type="match status" value="1"/>
</dbReference>
<name>A0A1V1PGT6_9BACT</name>
<gene>
    <name evidence="4" type="ORF">OMM_06597</name>
</gene>